<dbReference type="AlphaFoldDB" id="X1KWN5"/>
<feature type="region of interest" description="Disordered" evidence="5">
    <location>
        <begin position="133"/>
        <end position="161"/>
    </location>
</feature>
<keyword evidence="4" id="KW-0411">Iron-sulfur</keyword>
<protein>
    <recommendedName>
        <fullName evidence="6">F420-non-reducing hydrogenase iron-sulfur subunit D domain-containing protein</fullName>
    </recommendedName>
</protein>
<proteinExistence type="predicted"/>
<dbReference type="EMBL" id="BARV01003745">
    <property type="protein sequence ID" value="GAI11118.1"/>
    <property type="molecule type" value="Genomic_DNA"/>
</dbReference>
<evidence type="ECO:0000313" key="8">
    <source>
        <dbReference type="EMBL" id="GAI11118.1"/>
    </source>
</evidence>
<evidence type="ECO:0000313" key="7">
    <source>
        <dbReference type="EMBL" id="GAH11595.1"/>
    </source>
</evidence>
<feature type="compositionally biased region" description="Basic residues" evidence="5">
    <location>
        <begin position="148"/>
        <end position="161"/>
    </location>
</feature>
<evidence type="ECO:0000256" key="3">
    <source>
        <dbReference type="ARBA" id="ARBA00023004"/>
    </source>
</evidence>
<evidence type="ECO:0000256" key="5">
    <source>
        <dbReference type="SAM" id="MobiDB-lite"/>
    </source>
</evidence>
<gene>
    <name evidence="7" type="ORF">S01H4_56143</name>
    <name evidence="8" type="ORF">S06H3_08757</name>
</gene>
<sequence length="161" mass="17978">MKQKTEWKPKLVGFLCKWCSYAGADLAGTSRKKYPANLRIIKVPCSGRVDPLFILKALRLGFDGVLVSGCHPGECHYQTGNYRARRRIAITKRFLEYLGVEPQRIQASWVSASEGGKFTKVVADVTKELKEAGPNQLFSERRGDGTKTKARSKGTTRARQS</sequence>
<evidence type="ECO:0000256" key="4">
    <source>
        <dbReference type="ARBA" id="ARBA00023014"/>
    </source>
</evidence>
<evidence type="ECO:0000256" key="2">
    <source>
        <dbReference type="ARBA" id="ARBA00023002"/>
    </source>
</evidence>
<dbReference type="EMBL" id="BART01032497">
    <property type="protein sequence ID" value="GAH11595.1"/>
    <property type="molecule type" value="Genomic_DNA"/>
</dbReference>
<dbReference type="Pfam" id="PF02662">
    <property type="entry name" value="FlpD"/>
    <property type="match status" value="1"/>
</dbReference>
<accession>X1KWN5</accession>
<evidence type="ECO:0000259" key="6">
    <source>
        <dbReference type="Pfam" id="PF02662"/>
    </source>
</evidence>
<keyword evidence="2" id="KW-0560">Oxidoreductase</keyword>
<dbReference type="GO" id="GO:0051536">
    <property type="term" value="F:iron-sulfur cluster binding"/>
    <property type="evidence" value="ECO:0007669"/>
    <property type="project" value="UniProtKB-KW"/>
</dbReference>
<evidence type="ECO:0000256" key="1">
    <source>
        <dbReference type="ARBA" id="ARBA00022723"/>
    </source>
</evidence>
<keyword evidence="3" id="KW-0408">Iron</keyword>
<dbReference type="GO" id="GO:0046872">
    <property type="term" value="F:metal ion binding"/>
    <property type="evidence" value="ECO:0007669"/>
    <property type="project" value="UniProtKB-KW"/>
</dbReference>
<dbReference type="GO" id="GO:0016491">
    <property type="term" value="F:oxidoreductase activity"/>
    <property type="evidence" value="ECO:0007669"/>
    <property type="project" value="UniProtKB-KW"/>
</dbReference>
<dbReference type="InterPro" id="IPR003813">
    <property type="entry name" value="MvhD/FlpD"/>
</dbReference>
<reference evidence="8" key="1">
    <citation type="journal article" date="2014" name="Front. Microbiol.">
        <title>High frequency of phylogenetically diverse reductive dehalogenase-homologous genes in deep subseafloor sedimentary metagenomes.</title>
        <authorList>
            <person name="Kawai M."/>
            <person name="Futagami T."/>
            <person name="Toyoda A."/>
            <person name="Takaki Y."/>
            <person name="Nishi S."/>
            <person name="Hori S."/>
            <person name="Arai W."/>
            <person name="Tsubouchi T."/>
            <person name="Morono Y."/>
            <person name="Uchiyama I."/>
            <person name="Ito T."/>
            <person name="Fujiyama A."/>
            <person name="Inagaki F."/>
            <person name="Takami H."/>
        </authorList>
    </citation>
    <scope>NUCLEOTIDE SEQUENCE</scope>
    <source>
        <strain evidence="8">Expedition CK06-06</strain>
    </source>
</reference>
<comment type="caution">
    <text evidence="8">The sequence shown here is derived from an EMBL/GenBank/DDBJ whole genome shotgun (WGS) entry which is preliminary data.</text>
</comment>
<keyword evidence="1" id="KW-0479">Metal-binding</keyword>
<name>X1KWN5_9ZZZZ</name>
<organism evidence="8">
    <name type="scientific">marine sediment metagenome</name>
    <dbReference type="NCBI Taxonomy" id="412755"/>
    <lineage>
        <taxon>unclassified sequences</taxon>
        <taxon>metagenomes</taxon>
        <taxon>ecological metagenomes</taxon>
    </lineage>
</organism>
<feature type="domain" description="F420-non-reducing hydrogenase iron-sulfur subunit D" evidence="6">
    <location>
        <begin position="12"/>
        <end position="133"/>
    </location>
</feature>